<comment type="function">
    <text evidence="2">Catalyzes the dismutation of two molecules of 6,7-dimethyl-8-ribityllumazine, resulting in the formation of riboflavin and 5-amino-6-(D-ribitylamino)uracil.</text>
</comment>
<dbReference type="PANTHER" id="PTHR21098:SF12">
    <property type="entry name" value="RIBOFLAVIN SYNTHASE"/>
    <property type="match status" value="1"/>
</dbReference>
<keyword evidence="8" id="KW-0677">Repeat</keyword>
<feature type="domain" description="Lumazine-binding" evidence="11">
    <location>
        <begin position="1"/>
        <end position="96"/>
    </location>
</feature>
<evidence type="ECO:0000256" key="4">
    <source>
        <dbReference type="ARBA" id="ARBA00012827"/>
    </source>
</evidence>
<keyword evidence="7 12" id="KW-0808">Transferase</keyword>
<evidence type="ECO:0000256" key="10">
    <source>
        <dbReference type="PROSITE-ProRule" id="PRU00524"/>
    </source>
</evidence>
<feature type="domain" description="Lumazine-binding" evidence="11">
    <location>
        <begin position="97"/>
        <end position="193"/>
    </location>
</feature>
<comment type="caution">
    <text evidence="12">The sequence shown here is derived from an EMBL/GenBank/DDBJ whole genome shotgun (WGS) entry which is preliminary data.</text>
</comment>
<dbReference type="PIRSF" id="PIRSF000498">
    <property type="entry name" value="Riboflavin_syn_A"/>
    <property type="match status" value="1"/>
</dbReference>
<feature type="repeat" description="Lumazine-binding" evidence="10">
    <location>
        <begin position="97"/>
        <end position="193"/>
    </location>
</feature>
<evidence type="ECO:0000256" key="1">
    <source>
        <dbReference type="ARBA" id="ARBA00000968"/>
    </source>
</evidence>
<dbReference type="Proteomes" id="UP001203004">
    <property type="component" value="Unassembled WGS sequence"/>
</dbReference>
<dbReference type="EMBL" id="JAMAST010000008">
    <property type="protein sequence ID" value="MCL1632000.1"/>
    <property type="molecule type" value="Genomic_DNA"/>
</dbReference>
<dbReference type="InterPro" id="IPR001783">
    <property type="entry name" value="Lumazine-bd"/>
</dbReference>
<dbReference type="RefSeq" id="WP_249101097.1">
    <property type="nucleotide sequence ID" value="NZ_JAMAST010000008.1"/>
</dbReference>
<evidence type="ECO:0000256" key="2">
    <source>
        <dbReference type="ARBA" id="ARBA00002803"/>
    </source>
</evidence>
<accession>A0ABT0MAW7</accession>
<protein>
    <recommendedName>
        <fullName evidence="5 9">Riboflavin synthase</fullName>
        <ecNumber evidence="4 9">2.5.1.9</ecNumber>
    </recommendedName>
</protein>
<gene>
    <name evidence="12" type="primary">ribE</name>
    <name evidence="12" type="ORF">M3N64_08565</name>
</gene>
<sequence length="217" mass="23601">MFTGLIEEVGSVATIVKQVQAVRMAIHADRILSDVRPGDSIAVNGACVTVTGYSSNQFTVDLMPETIRSTTLADMRRGDPVNLERAMRVNGRYGGHFVTGHVDGVGRIVRITVKGNARMLSIQVPPGLLERMVEKGSVAVDGTSLTLVAVGSDTFTVSLIPHSSVHTLLGAKRIGDQVNIECDILQKYMQKQLERDQEAEPNKETLTIEKLHAYGFI</sequence>
<evidence type="ECO:0000313" key="13">
    <source>
        <dbReference type="Proteomes" id="UP001203004"/>
    </source>
</evidence>
<dbReference type="GO" id="GO:0004746">
    <property type="term" value="F:riboflavin synthase activity"/>
    <property type="evidence" value="ECO:0007669"/>
    <property type="project" value="UniProtKB-EC"/>
</dbReference>
<evidence type="ECO:0000313" key="12">
    <source>
        <dbReference type="EMBL" id="MCL1632000.1"/>
    </source>
</evidence>
<dbReference type="SUPFAM" id="SSF63380">
    <property type="entry name" value="Riboflavin synthase domain-like"/>
    <property type="match status" value="2"/>
</dbReference>
<evidence type="ECO:0000256" key="6">
    <source>
        <dbReference type="ARBA" id="ARBA00022619"/>
    </source>
</evidence>
<feature type="repeat" description="Lumazine-binding" evidence="10">
    <location>
        <begin position="1"/>
        <end position="96"/>
    </location>
</feature>
<dbReference type="PANTHER" id="PTHR21098">
    <property type="entry name" value="RIBOFLAVIN SYNTHASE ALPHA CHAIN"/>
    <property type="match status" value="1"/>
</dbReference>
<evidence type="ECO:0000259" key="11">
    <source>
        <dbReference type="PROSITE" id="PS51177"/>
    </source>
</evidence>
<dbReference type="PROSITE" id="PS51177">
    <property type="entry name" value="LUMAZINE_BIND"/>
    <property type="match status" value="2"/>
</dbReference>
<keyword evidence="13" id="KW-1185">Reference proteome</keyword>
<evidence type="ECO:0000256" key="8">
    <source>
        <dbReference type="ARBA" id="ARBA00022737"/>
    </source>
</evidence>
<dbReference type="NCBIfam" id="NF006767">
    <property type="entry name" value="PRK09289.1"/>
    <property type="match status" value="1"/>
</dbReference>
<name>A0ABT0MAW7_9BACL</name>
<dbReference type="Gene3D" id="2.40.30.20">
    <property type="match status" value="2"/>
</dbReference>
<dbReference type="NCBIfam" id="TIGR00187">
    <property type="entry name" value="ribE"/>
    <property type="match status" value="1"/>
</dbReference>
<dbReference type="InterPro" id="IPR026017">
    <property type="entry name" value="Lumazine-bd_dom"/>
</dbReference>
<proteinExistence type="predicted"/>
<dbReference type="Pfam" id="PF00677">
    <property type="entry name" value="Lum_binding"/>
    <property type="match status" value="2"/>
</dbReference>
<evidence type="ECO:0000256" key="3">
    <source>
        <dbReference type="ARBA" id="ARBA00004887"/>
    </source>
</evidence>
<dbReference type="EC" id="2.5.1.9" evidence="4 9"/>
<dbReference type="CDD" id="cd00402">
    <property type="entry name" value="Riboflavin_synthase_like"/>
    <property type="match status" value="1"/>
</dbReference>
<dbReference type="InterPro" id="IPR023366">
    <property type="entry name" value="ATP_synth_asu-like_sf"/>
</dbReference>
<comment type="pathway">
    <text evidence="3">Cofactor biosynthesis; riboflavin biosynthesis; riboflavin from 2-hydroxy-3-oxobutyl phosphate and 5-amino-6-(D-ribitylamino)uracil: step 2/2.</text>
</comment>
<comment type="catalytic activity">
    <reaction evidence="1">
        <text>2 6,7-dimethyl-8-(1-D-ribityl)lumazine + H(+) = 5-amino-6-(D-ribitylamino)uracil + riboflavin</text>
        <dbReference type="Rhea" id="RHEA:20772"/>
        <dbReference type="ChEBI" id="CHEBI:15378"/>
        <dbReference type="ChEBI" id="CHEBI:15934"/>
        <dbReference type="ChEBI" id="CHEBI:57986"/>
        <dbReference type="ChEBI" id="CHEBI:58201"/>
        <dbReference type="EC" id="2.5.1.9"/>
    </reaction>
</comment>
<evidence type="ECO:0000256" key="7">
    <source>
        <dbReference type="ARBA" id="ARBA00022679"/>
    </source>
</evidence>
<reference evidence="12 13" key="1">
    <citation type="submission" date="2022-05" db="EMBL/GenBank/DDBJ databases">
        <title>Sporolactobacillus sp nov CPB3-1, isolated from tree bark (Mangifera indica L.).</title>
        <authorList>
            <person name="Phuengjayaem S."/>
            <person name="Tanasupawat S."/>
        </authorList>
    </citation>
    <scope>NUCLEOTIDE SEQUENCE [LARGE SCALE GENOMIC DNA]</scope>
    <source>
        <strain evidence="12 13">CPB3-1</strain>
    </source>
</reference>
<organism evidence="12 13">
    <name type="scientific">Sporolactobacillus mangiferae</name>
    <dbReference type="NCBI Taxonomy" id="2940498"/>
    <lineage>
        <taxon>Bacteria</taxon>
        <taxon>Bacillati</taxon>
        <taxon>Bacillota</taxon>
        <taxon>Bacilli</taxon>
        <taxon>Bacillales</taxon>
        <taxon>Sporolactobacillaceae</taxon>
        <taxon>Sporolactobacillus</taxon>
    </lineage>
</organism>
<keyword evidence="6" id="KW-0686">Riboflavin biosynthesis</keyword>
<evidence type="ECO:0000256" key="9">
    <source>
        <dbReference type="NCBIfam" id="TIGR00187"/>
    </source>
</evidence>
<evidence type="ECO:0000256" key="5">
    <source>
        <dbReference type="ARBA" id="ARBA00013950"/>
    </source>
</evidence>
<dbReference type="InterPro" id="IPR017938">
    <property type="entry name" value="Riboflavin_synthase-like_b-brl"/>
</dbReference>